<evidence type="ECO:0000256" key="1">
    <source>
        <dbReference type="ARBA" id="ARBA00010613"/>
    </source>
</evidence>
<dbReference type="PANTHER" id="PTHR43674:SF2">
    <property type="entry name" value="BETA-UREIDOPROPIONASE"/>
    <property type="match status" value="1"/>
</dbReference>
<dbReference type="InterPro" id="IPR044083">
    <property type="entry name" value="RamA-like"/>
</dbReference>
<organism evidence="5 6">
    <name type="scientific">Sphaerotilus mobilis</name>
    <dbReference type="NCBI Taxonomy" id="47994"/>
    <lineage>
        <taxon>Bacteria</taxon>
        <taxon>Pseudomonadati</taxon>
        <taxon>Pseudomonadota</taxon>
        <taxon>Betaproteobacteria</taxon>
        <taxon>Burkholderiales</taxon>
        <taxon>Sphaerotilaceae</taxon>
        <taxon>Sphaerotilus</taxon>
    </lineage>
</organism>
<dbReference type="Proteomes" id="UP000293433">
    <property type="component" value="Unassembled WGS sequence"/>
</dbReference>
<dbReference type="AlphaFoldDB" id="A0A4Q7LSH9"/>
<dbReference type="InterPro" id="IPR001110">
    <property type="entry name" value="UPF0012_CS"/>
</dbReference>
<dbReference type="Gene3D" id="3.60.110.10">
    <property type="entry name" value="Carbon-nitrogen hydrolase"/>
    <property type="match status" value="1"/>
</dbReference>
<name>A0A4Q7LSH9_9BURK</name>
<feature type="domain" description="CN hydrolase" evidence="4">
    <location>
        <begin position="4"/>
        <end position="242"/>
    </location>
</feature>
<dbReference type="InterPro" id="IPR050345">
    <property type="entry name" value="Aliph_Amidase/BUP"/>
</dbReference>
<keyword evidence="6" id="KW-1185">Reference proteome</keyword>
<dbReference type="InterPro" id="IPR003010">
    <property type="entry name" value="C-N_Hydrolase"/>
</dbReference>
<gene>
    <name evidence="5" type="ORF">EV685_1138</name>
</gene>
<dbReference type="InterPro" id="IPR036526">
    <property type="entry name" value="C-N_Hydrolase_sf"/>
</dbReference>
<accession>A0A4Q7LSH9</accession>
<dbReference type="RefSeq" id="WP_130481044.1">
    <property type="nucleotide sequence ID" value="NZ_SGWV01000008.1"/>
</dbReference>
<protein>
    <submittedName>
        <fullName evidence="5">5-aminopentanamidase</fullName>
    </submittedName>
</protein>
<comment type="similarity">
    <text evidence="1">Belongs to the carbon-nitrogen hydrolase superfamily. NIT1/NIT2 family.</text>
</comment>
<feature type="region of interest" description="Disordered" evidence="3">
    <location>
        <begin position="247"/>
        <end position="274"/>
    </location>
</feature>
<dbReference type="Pfam" id="PF00795">
    <property type="entry name" value="CN_hydrolase"/>
    <property type="match status" value="1"/>
</dbReference>
<dbReference type="OrthoDB" id="9803803at2"/>
<dbReference type="PANTHER" id="PTHR43674">
    <property type="entry name" value="NITRILASE C965.09-RELATED"/>
    <property type="match status" value="1"/>
</dbReference>
<evidence type="ECO:0000259" key="4">
    <source>
        <dbReference type="PROSITE" id="PS50263"/>
    </source>
</evidence>
<dbReference type="EMBL" id="SGWV01000008">
    <property type="protein sequence ID" value="RZS56589.1"/>
    <property type="molecule type" value="Genomic_DNA"/>
</dbReference>
<evidence type="ECO:0000256" key="3">
    <source>
        <dbReference type="SAM" id="MobiDB-lite"/>
    </source>
</evidence>
<proteinExistence type="inferred from homology"/>
<reference evidence="5 6" key="1">
    <citation type="submission" date="2019-02" db="EMBL/GenBank/DDBJ databases">
        <title>Genomic Encyclopedia of Type Strains, Phase IV (KMG-IV): sequencing the most valuable type-strain genomes for metagenomic binning, comparative biology and taxonomic classification.</title>
        <authorList>
            <person name="Goeker M."/>
        </authorList>
    </citation>
    <scope>NUCLEOTIDE SEQUENCE [LARGE SCALE GENOMIC DNA]</scope>
    <source>
        <strain evidence="5 6">DSM 10617</strain>
    </source>
</reference>
<evidence type="ECO:0000313" key="5">
    <source>
        <dbReference type="EMBL" id="RZS56589.1"/>
    </source>
</evidence>
<evidence type="ECO:0000313" key="6">
    <source>
        <dbReference type="Proteomes" id="UP000293433"/>
    </source>
</evidence>
<sequence>MNDLNLAIWQTAYAATPAAALQGLDATAAQARAAGADLLLCPEMSLTGYAIGADAVRRVAEAVDGPLAQAAAAVARRHGLALVVGMAETHPDGQKPYNTALAFGPDGARLGHYRKTHLFGERDRAQFSAGDVASQVFDWRGWRLGLLICYDVEFPETVRLLALQGVDAVLVPTANMTGFDEVPHRLVSARACENRVMLAYANACGVEGPLSYGGLSTVADASGAVLRQAHRGEDLFTVGLSRTSLEQARRHDPLADRRPDLYQPLSLRPGITSR</sequence>
<feature type="compositionally biased region" description="Basic and acidic residues" evidence="3">
    <location>
        <begin position="247"/>
        <end position="260"/>
    </location>
</feature>
<dbReference type="PROSITE" id="PS01227">
    <property type="entry name" value="UPF0012"/>
    <property type="match status" value="1"/>
</dbReference>
<dbReference type="GO" id="GO:0033388">
    <property type="term" value="P:putrescine biosynthetic process from arginine"/>
    <property type="evidence" value="ECO:0007669"/>
    <property type="project" value="TreeGrafter"/>
</dbReference>
<keyword evidence="2" id="KW-0378">Hydrolase</keyword>
<evidence type="ECO:0000256" key="2">
    <source>
        <dbReference type="ARBA" id="ARBA00022801"/>
    </source>
</evidence>
<comment type="caution">
    <text evidence="5">The sequence shown here is derived from an EMBL/GenBank/DDBJ whole genome shotgun (WGS) entry which is preliminary data.</text>
</comment>
<dbReference type="PROSITE" id="PS50263">
    <property type="entry name" value="CN_HYDROLASE"/>
    <property type="match status" value="1"/>
</dbReference>
<dbReference type="CDD" id="cd07576">
    <property type="entry name" value="R-amidase_like"/>
    <property type="match status" value="1"/>
</dbReference>
<dbReference type="GO" id="GO:0050126">
    <property type="term" value="F:N-carbamoylputrescine amidase activity"/>
    <property type="evidence" value="ECO:0007669"/>
    <property type="project" value="TreeGrafter"/>
</dbReference>
<dbReference type="SUPFAM" id="SSF56317">
    <property type="entry name" value="Carbon-nitrogen hydrolase"/>
    <property type="match status" value="1"/>
</dbReference>